<dbReference type="GO" id="GO:0008237">
    <property type="term" value="F:metallopeptidase activity"/>
    <property type="evidence" value="ECO:0007669"/>
    <property type="project" value="UniProtKB-KW"/>
</dbReference>
<feature type="transmembrane region" description="Helical" evidence="1">
    <location>
        <begin position="152"/>
        <end position="169"/>
    </location>
</feature>
<dbReference type="GO" id="GO:0080120">
    <property type="term" value="P:CAAX-box protein maturation"/>
    <property type="evidence" value="ECO:0007669"/>
    <property type="project" value="UniProtKB-ARBA"/>
</dbReference>
<dbReference type="InterPro" id="IPR003675">
    <property type="entry name" value="Rce1/LyrA-like_dom"/>
</dbReference>
<feature type="transmembrane region" description="Helical" evidence="1">
    <location>
        <begin position="32"/>
        <end position="52"/>
    </location>
</feature>
<proteinExistence type="predicted"/>
<dbReference type="Proteomes" id="UP000280444">
    <property type="component" value="Unassembled WGS sequence"/>
</dbReference>
<dbReference type="EMBL" id="RQZF01000003">
    <property type="protein sequence ID" value="RRC95614.1"/>
    <property type="molecule type" value="Genomic_DNA"/>
</dbReference>
<keyword evidence="1" id="KW-0812">Transmembrane</keyword>
<feature type="transmembrane region" description="Helical" evidence="1">
    <location>
        <begin position="190"/>
        <end position="205"/>
    </location>
</feature>
<organism evidence="3 4">
    <name type="scientific">Schaalia canis</name>
    <dbReference type="NCBI Taxonomy" id="100469"/>
    <lineage>
        <taxon>Bacteria</taxon>
        <taxon>Bacillati</taxon>
        <taxon>Actinomycetota</taxon>
        <taxon>Actinomycetes</taxon>
        <taxon>Actinomycetales</taxon>
        <taxon>Actinomycetaceae</taxon>
        <taxon>Schaalia</taxon>
    </lineage>
</organism>
<evidence type="ECO:0000259" key="2">
    <source>
        <dbReference type="Pfam" id="PF02517"/>
    </source>
</evidence>
<evidence type="ECO:0000256" key="1">
    <source>
        <dbReference type="SAM" id="Phobius"/>
    </source>
</evidence>
<evidence type="ECO:0000313" key="4">
    <source>
        <dbReference type="Proteomes" id="UP000280444"/>
    </source>
</evidence>
<reference evidence="3 4" key="1">
    <citation type="submission" date="2018-11" db="EMBL/GenBank/DDBJ databases">
        <title>Genomes From Bacteria Associated with the Canine Oral Cavity: a Test Case for Automated Genome-Based Taxonomic Assignment.</title>
        <authorList>
            <person name="Coil D.A."/>
            <person name="Jospin G."/>
            <person name="Darling A.E."/>
            <person name="Wallis C."/>
            <person name="Davis I.J."/>
            <person name="Harris S."/>
            <person name="Eisen J.A."/>
            <person name="Holcombe L.J."/>
            <person name="O'Flynn C."/>
        </authorList>
    </citation>
    <scope>NUCLEOTIDE SEQUENCE [LARGE SCALE GENOMIC DNA]</scope>
    <source>
        <strain evidence="3 4">OH770</strain>
    </source>
</reference>
<feature type="transmembrane region" description="Helical" evidence="1">
    <location>
        <begin position="243"/>
        <end position="260"/>
    </location>
</feature>
<sequence>MNTHISSPVSHSSAPRKATPFACPRLPEWARILLTMLAMLAAYVPIMLISSIPAFSEWLKSSNYLVNTVANLCVQLSVGLMMLLLATVLIRTLDRRPVAALGLSINLRAFFSFLLGTALAIGIIWGSAFALYAFDLVSVMPHASAAPSDAPVALVLALILGRAFFLQGFGEEVLFRGYLMQSLSARPQRALWISVGTFTILHLLSQGPQQSLLDRVLYLILPLGFAVLAGYLAILLRSTWAAVGIHGGMHVGTMMLTYWMQLDTNTMLSVVINGLIFLAAGLIVARFIPRSRWDEVAAIGPYAA</sequence>
<feature type="domain" description="CAAX prenyl protease 2/Lysostaphin resistance protein A-like" evidence="2">
    <location>
        <begin position="157"/>
        <end position="249"/>
    </location>
</feature>
<protein>
    <submittedName>
        <fullName evidence="3">CPBP family intramembrane metalloprotease</fullName>
    </submittedName>
</protein>
<dbReference type="GO" id="GO:0004175">
    <property type="term" value="F:endopeptidase activity"/>
    <property type="evidence" value="ECO:0007669"/>
    <property type="project" value="UniProtKB-ARBA"/>
</dbReference>
<keyword evidence="1" id="KW-1133">Transmembrane helix</keyword>
<keyword evidence="1" id="KW-0472">Membrane</keyword>
<dbReference type="GO" id="GO:0006508">
    <property type="term" value="P:proteolysis"/>
    <property type="evidence" value="ECO:0007669"/>
    <property type="project" value="UniProtKB-KW"/>
</dbReference>
<dbReference type="Pfam" id="PF02517">
    <property type="entry name" value="Rce1-like"/>
    <property type="match status" value="1"/>
</dbReference>
<keyword evidence="4" id="KW-1185">Reference proteome</keyword>
<name>A0A3P1SF07_9ACTO</name>
<keyword evidence="3" id="KW-0482">Metalloprotease</keyword>
<dbReference type="OrthoDB" id="4424461at2"/>
<gene>
    <name evidence="3" type="ORF">EII11_04940</name>
</gene>
<feature type="transmembrane region" description="Helical" evidence="1">
    <location>
        <begin position="110"/>
        <end position="132"/>
    </location>
</feature>
<feature type="transmembrane region" description="Helical" evidence="1">
    <location>
        <begin position="217"/>
        <end position="236"/>
    </location>
</feature>
<feature type="transmembrane region" description="Helical" evidence="1">
    <location>
        <begin position="64"/>
        <end position="90"/>
    </location>
</feature>
<keyword evidence="3" id="KW-0378">Hydrolase</keyword>
<dbReference type="RefSeq" id="WP_124869449.1">
    <property type="nucleotide sequence ID" value="NZ_RQZF01000003.1"/>
</dbReference>
<feature type="transmembrane region" description="Helical" evidence="1">
    <location>
        <begin position="266"/>
        <end position="285"/>
    </location>
</feature>
<evidence type="ECO:0000313" key="3">
    <source>
        <dbReference type="EMBL" id="RRC95614.1"/>
    </source>
</evidence>
<dbReference type="AlphaFoldDB" id="A0A3P1SF07"/>
<comment type="caution">
    <text evidence="3">The sequence shown here is derived from an EMBL/GenBank/DDBJ whole genome shotgun (WGS) entry which is preliminary data.</text>
</comment>
<keyword evidence="3" id="KW-0645">Protease</keyword>
<accession>A0A3P1SF07</accession>